<reference evidence="2 3" key="1">
    <citation type="submission" date="2011-08" db="EMBL/GenBank/DDBJ databases">
        <authorList>
            <person name="Liu Z.J."/>
            <person name="Shi F.L."/>
            <person name="Lu J.Q."/>
            <person name="Li M."/>
            <person name="Wang Z.L."/>
        </authorList>
    </citation>
    <scope>NUCLEOTIDE SEQUENCE [LARGE SCALE GENOMIC DNA]</scope>
    <source>
        <strain evidence="2 3">USNM 41457</strain>
    </source>
</reference>
<dbReference type="AlphaFoldDB" id="J9DPN2"/>
<comment type="caution">
    <text evidence="2">The sequence shown here is derived from an EMBL/GenBank/DDBJ whole genome shotgun (WGS) entry which is preliminary data.</text>
</comment>
<proteinExistence type="predicted"/>
<keyword evidence="1" id="KW-0472">Membrane</keyword>
<keyword evidence="1" id="KW-0812">Transmembrane</keyword>
<accession>J9DPN2</accession>
<protein>
    <recommendedName>
        <fullName evidence="4">Transmembrane protein</fullName>
    </recommendedName>
</protein>
<keyword evidence="1" id="KW-1133">Transmembrane helix</keyword>
<sequence>MIVTVGAEHQAKRRLICYYWCMFGVNTLPSITTYFKCFTEMQSIKKKENGNAQSIHKQFAKIYFNNRNQYWKQTPFLIIPFLLIYFLVNIIKYLFKNISRKVFQLCKILKYNVFGQ</sequence>
<evidence type="ECO:0000256" key="1">
    <source>
        <dbReference type="SAM" id="Phobius"/>
    </source>
</evidence>
<reference evidence="3" key="2">
    <citation type="submission" date="2015-07" db="EMBL/GenBank/DDBJ databases">
        <title>Contrasting host-pathogen interactions and genome evolution in two generalist and specialist microsporidian pathogens of mosquitoes.</title>
        <authorList>
            <consortium name="The Broad Institute Genomics Platform"/>
            <consortium name="The Broad Institute Genome Sequencing Center for Infectious Disease"/>
            <person name="Cuomo C.A."/>
            <person name="Sanscrainte N.D."/>
            <person name="Goldberg J.M."/>
            <person name="Heiman D."/>
            <person name="Young S."/>
            <person name="Zeng Q."/>
            <person name="Becnel J.J."/>
            <person name="Birren B.W."/>
        </authorList>
    </citation>
    <scope>NUCLEOTIDE SEQUENCE [LARGE SCALE GENOMIC DNA]</scope>
    <source>
        <strain evidence="3">USNM 41457</strain>
    </source>
</reference>
<dbReference type="HOGENOM" id="CLU_2096834_0_0_1"/>
<organism evidence="2 3">
    <name type="scientific">Edhazardia aedis (strain USNM 41457)</name>
    <name type="common">Microsporidian parasite</name>
    <dbReference type="NCBI Taxonomy" id="1003232"/>
    <lineage>
        <taxon>Eukaryota</taxon>
        <taxon>Fungi</taxon>
        <taxon>Fungi incertae sedis</taxon>
        <taxon>Microsporidia</taxon>
        <taxon>Edhazardia</taxon>
    </lineage>
</organism>
<keyword evidence="3" id="KW-1185">Reference proteome</keyword>
<dbReference type="InParanoid" id="J9DPN2"/>
<feature type="transmembrane region" description="Helical" evidence="1">
    <location>
        <begin position="76"/>
        <end position="95"/>
    </location>
</feature>
<name>J9DPN2_EDHAE</name>
<dbReference type="Proteomes" id="UP000003163">
    <property type="component" value="Unassembled WGS sequence"/>
</dbReference>
<evidence type="ECO:0000313" key="3">
    <source>
        <dbReference type="Proteomes" id="UP000003163"/>
    </source>
</evidence>
<dbReference type="EMBL" id="AFBI03000017">
    <property type="protein sequence ID" value="EJW04515.1"/>
    <property type="molecule type" value="Genomic_DNA"/>
</dbReference>
<evidence type="ECO:0000313" key="2">
    <source>
        <dbReference type="EMBL" id="EJW04515.1"/>
    </source>
</evidence>
<evidence type="ECO:0008006" key="4">
    <source>
        <dbReference type="Google" id="ProtNLM"/>
    </source>
</evidence>
<gene>
    <name evidence="2" type="ORF">EDEG_01266</name>
</gene>
<dbReference type="VEuPathDB" id="MicrosporidiaDB:EDEG_01266"/>